<comment type="caution">
    <text evidence="2">The sequence shown here is derived from an EMBL/GenBank/DDBJ whole genome shotgun (WGS) entry which is preliminary data.</text>
</comment>
<dbReference type="SUPFAM" id="SSF48726">
    <property type="entry name" value="Immunoglobulin"/>
    <property type="match status" value="1"/>
</dbReference>
<dbReference type="AlphaFoldDB" id="A0A3L8SLS6"/>
<dbReference type="OrthoDB" id="6266590at2759"/>
<protein>
    <recommendedName>
        <fullName evidence="1">Ig-like domain-containing protein</fullName>
    </recommendedName>
</protein>
<organism evidence="2 3">
    <name type="scientific">Chloebia gouldiae</name>
    <name type="common">Gouldian finch</name>
    <name type="synonym">Erythrura gouldiae</name>
    <dbReference type="NCBI Taxonomy" id="44316"/>
    <lineage>
        <taxon>Eukaryota</taxon>
        <taxon>Metazoa</taxon>
        <taxon>Chordata</taxon>
        <taxon>Craniata</taxon>
        <taxon>Vertebrata</taxon>
        <taxon>Euteleostomi</taxon>
        <taxon>Archelosauria</taxon>
        <taxon>Archosauria</taxon>
        <taxon>Dinosauria</taxon>
        <taxon>Saurischia</taxon>
        <taxon>Theropoda</taxon>
        <taxon>Coelurosauria</taxon>
        <taxon>Aves</taxon>
        <taxon>Neognathae</taxon>
        <taxon>Neoaves</taxon>
        <taxon>Telluraves</taxon>
        <taxon>Australaves</taxon>
        <taxon>Passeriformes</taxon>
        <taxon>Passeroidea</taxon>
        <taxon>Passeridae</taxon>
        <taxon>Chloebia</taxon>
    </lineage>
</organism>
<dbReference type="PROSITE" id="PS50835">
    <property type="entry name" value="IG_LIKE"/>
    <property type="match status" value="1"/>
</dbReference>
<dbReference type="InterPro" id="IPR036179">
    <property type="entry name" value="Ig-like_dom_sf"/>
</dbReference>
<name>A0A3L8SLS6_CHLGU</name>
<dbReference type="InterPro" id="IPR013098">
    <property type="entry name" value="Ig_I-set"/>
</dbReference>
<proteinExistence type="predicted"/>
<sequence>MNNYPGLSAGLLGITAMSDFHIHPQNAVVEEGGVARFQCQIHGLPEPVILWHKNSMPVNTDNERSMT</sequence>
<evidence type="ECO:0000313" key="2">
    <source>
        <dbReference type="EMBL" id="RLW03828.1"/>
    </source>
</evidence>
<feature type="domain" description="Ig-like" evidence="1">
    <location>
        <begin position="5"/>
        <end position="67"/>
    </location>
</feature>
<evidence type="ECO:0000259" key="1">
    <source>
        <dbReference type="PROSITE" id="PS50835"/>
    </source>
</evidence>
<evidence type="ECO:0000313" key="3">
    <source>
        <dbReference type="Proteomes" id="UP000276834"/>
    </source>
</evidence>
<dbReference type="InterPro" id="IPR007110">
    <property type="entry name" value="Ig-like_dom"/>
</dbReference>
<dbReference type="Proteomes" id="UP000276834">
    <property type="component" value="Unassembled WGS sequence"/>
</dbReference>
<dbReference type="Pfam" id="PF07679">
    <property type="entry name" value="I-set"/>
    <property type="match status" value="1"/>
</dbReference>
<keyword evidence="3" id="KW-1185">Reference proteome</keyword>
<reference evidence="2 3" key="1">
    <citation type="journal article" date="2018" name="Proc. R. Soc. B">
        <title>A non-coding region near Follistatin controls head colour polymorphism in the Gouldian finch.</title>
        <authorList>
            <person name="Toomey M.B."/>
            <person name="Marques C.I."/>
            <person name="Andrade P."/>
            <person name="Araujo P.M."/>
            <person name="Sabatino S."/>
            <person name="Gazda M.A."/>
            <person name="Afonso S."/>
            <person name="Lopes R.J."/>
            <person name="Corbo J.C."/>
            <person name="Carneiro M."/>
        </authorList>
    </citation>
    <scope>NUCLEOTIDE SEQUENCE [LARGE SCALE GENOMIC DNA]</scope>
    <source>
        <strain evidence="2">Red01</strain>
        <tissue evidence="2">Muscle</tissue>
    </source>
</reference>
<dbReference type="EMBL" id="QUSF01000015">
    <property type="protein sequence ID" value="RLW03828.1"/>
    <property type="molecule type" value="Genomic_DNA"/>
</dbReference>
<dbReference type="InterPro" id="IPR013783">
    <property type="entry name" value="Ig-like_fold"/>
</dbReference>
<dbReference type="Gene3D" id="2.60.40.10">
    <property type="entry name" value="Immunoglobulins"/>
    <property type="match status" value="1"/>
</dbReference>
<gene>
    <name evidence="2" type="ORF">DV515_00006490</name>
</gene>
<accession>A0A3L8SLS6</accession>